<proteinExistence type="predicted"/>
<gene>
    <name evidence="1" type="ORF">M9H77_13555</name>
</gene>
<reference evidence="2" key="1">
    <citation type="journal article" date="2023" name="Nat. Plants">
        <title>Single-cell RNA sequencing provides a high-resolution roadmap for understanding the multicellular compartmentation of specialized metabolism.</title>
        <authorList>
            <person name="Sun S."/>
            <person name="Shen X."/>
            <person name="Li Y."/>
            <person name="Li Y."/>
            <person name="Wang S."/>
            <person name="Li R."/>
            <person name="Zhang H."/>
            <person name="Shen G."/>
            <person name="Guo B."/>
            <person name="Wei J."/>
            <person name="Xu J."/>
            <person name="St-Pierre B."/>
            <person name="Chen S."/>
            <person name="Sun C."/>
        </authorList>
    </citation>
    <scope>NUCLEOTIDE SEQUENCE [LARGE SCALE GENOMIC DNA]</scope>
</reference>
<comment type="caution">
    <text evidence="1">The sequence shown here is derived from an EMBL/GenBank/DDBJ whole genome shotgun (WGS) entry which is preliminary data.</text>
</comment>
<organism evidence="1 2">
    <name type="scientific">Catharanthus roseus</name>
    <name type="common">Madagascar periwinkle</name>
    <name type="synonym">Vinca rosea</name>
    <dbReference type="NCBI Taxonomy" id="4058"/>
    <lineage>
        <taxon>Eukaryota</taxon>
        <taxon>Viridiplantae</taxon>
        <taxon>Streptophyta</taxon>
        <taxon>Embryophyta</taxon>
        <taxon>Tracheophyta</taxon>
        <taxon>Spermatophyta</taxon>
        <taxon>Magnoliopsida</taxon>
        <taxon>eudicotyledons</taxon>
        <taxon>Gunneridae</taxon>
        <taxon>Pentapetalae</taxon>
        <taxon>asterids</taxon>
        <taxon>lamiids</taxon>
        <taxon>Gentianales</taxon>
        <taxon>Apocynaceae</taxon>
        <taxon>Rauvolfioideae</taxon>
        <taxon>Vinceae</taxon>
        <taxon>Catharanthinae</taxon>
        <taxon>Catharanthus</taxon>
    </lineage>
</organism>
<name>A0ACC0BKQ8_CATRO</name>
<protein>
    <submittedName>
        <fullName evidence="1">Uncharacterized protein</fullName>
    </submittedName>
</protein>
<dbReference type="Proteomes" id="UP001060085">
    <property type="component" value="Linkage Group LG03"/>
</dbReference>
<sequence>MVRPSDCRGDDDLGPVTDRTGASGSSTQPLPVPFRSRPPHSSPLSHTPVPYEAYRFEYPHSHPSPIVYDPYLAAPTVRPHISYRSSAQEPLTEFSGHRGIDDEDDDDGDDDDNDEGAGAEEQPIPVAPVAYASGSDGRPRHGKGKGLTGSFMSVMSKITGCTDSYTEEESEGFRLGADRASRGRSC</sequence>
<evidence type="ECO:0000313" key="2">
    <source>
        <dbReference type="Proteomes" id="UP001060085"/>
    </source>
</evidence>
<keyword evidence="2" id="KW-1185">Reference proteome</keyword>
<dbReference type="EMBL" id="CM044703">
    <property type="protein sequence ID" value="KAI5673191.1"/>
    <property type="molecule type" value="Genomic_DNA"/>
</dbReference>
<accession>A0ACC0BKQ8</accession>
<evidence type="ECO:0000313" key="1">
    <source>
        <dbReference type="EMBL" id="KAI5673191.1"/>
    </source>
</evidence>